<protein>
    <submittedName>
        <fullName evidence="1">Uncharacterized protein</fullName>
    </submittedName>
</protein>
<proteinExistence type="predicted"/>
<dbReference type="STRING" id="84531.LA76x_2492"/>
<keyword evidence="2" id="KW-1185">Reference proteome</keyword>
<evidence type="ECO:0000313" key="2">
    <source>
        <dbReference type="Proteomes" id="UP000060787"/>
    </source>
</evidence>
<accession>A0A0S2DTI3</accession>
<organism evidence="1 2">
    <name type="scientific">Lysobacter antibioticus</name>
    <dbReference type="NCBI Taxonomy" id="84531"/>
    <lineage>
        <taxon>Bacteria</taxon>
        <taxon>Pseudomonadati</taxon>
        <taxon>Pseudomonadota</taxon>
        <taxon>Gammaproteobacteria</taxon>
        <taxon>Lysobacterales</taxon>
        <taxon>Lysobacteraceae</taxon>
        <taxon>Lysobacter</taxon>
    </lineage>
</organism>
<sequence>MRGLRELLQETVHDGYRETLGGRIGVAHTPGARGQGPEL</sequence>
<name>A0A0S2DTI3_LYSAN</name>
<dbReference type="KEGG" id="laq:GLA29479_1152"/>
<reference evidence="1 2" key="1">
    <citation type="journal article" date="2015" name="BMC Genomics">
        <title>Comparative genomics and metabolic profiling of the genus Lysobacter.</title>
        <authorList>
            <person name="de Bruijn I."/>
            <person name="Cheng X."/>
            <person name="de Jager V."/>
            <person name="Exposito R.G."/>
            <person name="Watrous J."/>
            <person name="Patel N."/>
            <person name="Postma J."/>
            <person name="Dorrestein P.C."/>
            <person name="Kobayashi D."/>
            <person name="Raaijmakers J.M."/>
        </authorList>
    </citation>
    <scope>NUCLEOTIDE SEQUENCE [LARGE SCALE GENOMIC DNA]</scope>
    <source>
        <strain evidence="1 2">76</strain>
    </source>
</reference>
<dbReference type="EMBL" id="CP011129">
    <property type="protein sequence ID" value="ALN80622.1"/>
    <property type="molecule type" value="Genomic_DNA"/>
</dbReference>
<evidence type="ECO:0000313" key="1">
    <source>
        <dbReference type="EMBL" id="ALN80622.1"/>
    </source>
</evidence>
<dbReference type="AlphaFoldDB" id="A0A0S2DTI3"/>
<gene>
    <name evidence="1" type="ORF">LA76x_2492</name>
</gene>
<dbReference type="Proteomes" id="UP000060787">
    <property type="component" value="Chromosome"/>
</dbReference>
<dbReference type="KEGG" id="lab:LA76x_2492"/>